<dbReference type="SUPFAM" id="SSF48403">
    <property type="entry name" value="Ankyrin repeat"/>
    <property type="match status" value="1"/>
</dbReference>
<feature type="repeat" description="ANK" evidence="3">
    <location>
        <begin position="109"/>
        <end position="141"/>
    </location>
</feature>
<keyword evidence="4" id="KW-0732">Signal</keyword>
<organism evidence="5">
    <name type="scientific">Odontella aurita</name>
    <dbReference type="NCBI Taxonomy" id="265563"/>
    <lineage>
        <taxon>Eukaryota</taxon>
        <taxon>Sar</taxon>
        <taxon>Stramenopiles</taxon>
        <taxon>Ochrophyta</taxon>
        <taxon>Bacillariophyta</taxon>
        <taxon>Mediophyceae</taxon>
        <taxon>Biddulphiophycidae</taxon>
        <taxon>Eupodiscales</taxon>
        <taxon>Odontellaceae</taxon>
        <taxon>Odontella</taxon>
    </lineage>
</organism>
<evidence type="ECO:0000256" key="2">
    <source>
        <dbReference type="ARBA" id="ARBA00023043"/>
    </source>
</evidence>
<dbReference type="PANTHER" id="PTHR24126:SF14">
    <property type="entry name" value="ANK_REP_REGION DOMAIN-CONTAINING PROTEIN"/>
    <property type="match status" value="1"/>
</dbReference>
<sequence>MAARRSRASGARSALLFLLAYAILSISPSFAEEATSAERETATKDLFDAAFGDDVDGIEAALEKGADLNAKNPSAGGQTALMGSVLRGKENSVLYLLDKGADATVPERDGYTPMHGAGFQGRASIAKILSDHGVNLRDKHPGDGHEPAIRACWGGEPRHLETVKFFLKAGVPLDDIYEPCVQMTRNSATKKFLEDLKEKKEEL</sequence>
<dbReference type="Gene3D" id="1.25.40.20">
    <property type="entry name" value="Ankyrin repeat-containing domain"/>
    <property type="match status" value="1"/>
</dbReference>
<protein>
    <recommendedName>
        <fullName evidence="6">Ankyrin repeat domain-containing protein</fullName>
    </recommendedName>
</protein>
<dbReference type="InterPro" id="IPR002110">
    <property type="entry name" value="Ankyrin_rpt"/>
</dbReference>
<feature type="repeat" description="ANK" evidence="3">
    <location>
        <begin position="76"/>
        <end position="108"/>
    </location>
</feature>
<evidence type="ECO:0000256" key="1">
    <source>
        <dbReference type="ARBA" id="ARBA00022737"/>
    </source>
</evidence>
<keyword evidence="1" id="KW-0677">Repeat</keyword>
<feature type="signal peptide" evidence="4">
    <location>
        <begin position="1"/>
        <end position="31"/>
    </location>
</feature>
<evidence type="ECO:0000256" key="3">
    <source>
        <dbReference type="PROSITE-ProRule" id="PRU00023"/>
    </source>
</evidence>
<evidence type="ECO:0000313" key="5">
    <source>
        <dbReference type="EMBL" id="CAE2288079.1"/>
    </source>
</evidence>
<name>A0A7S4NIB5_9STRA</name>
<dbReference type="EMBL" id="HBKQ01060952">
    <property type="protein sequence ID" value="CAE2288079.1"/>
    <property type="molecule type" value="Transcribed_RNA"/>
</dbReference>
<evidence type="ECO:0008006" key="6">
    <source>
        <dbReference type="Google" id="ProtNLM"/>
    </source>
</evidence>
<evidence type="ECO:0000256" key="4">
    <source>
        <dbReference type="SAM" id="SignalP"/>
    </source>
</evidence>
<dbReference type="PROSITE" id="PS50088">
    <property type="entry name" value="ANK_REPEAT"/>
    <property type="match status" value="2"/>
</dbReference>
<accession>A0A7S4NIB5</accession>
<gene>
    <name evidence="5" type="ORF">OAUR00152_LOCUS41534</name>
</gene>
<keyword evidence="2 3" id="KW-0040">ANK repeat</keyword>
<feature type="chain" id="PRO_5031376932" description="Ankyrin repeat domain-containing protein" evidence="4">
    <location>
        <begin position="32"/>
        <end position="203"/>
    </location>
</feature>
<reference evidence="5" key="1">
    <citation type="submission" date="2021-01" db="EMBL/GenBank/DDBJ databases">
        <authorList>
            <person name="Corre E."/>
            <person name="Pelletier E."/>
            <person name="Niang G."/>
            <person name="Scheremetjew M."/>
            <person name="Finn R."/>
            <person name="Kale V."/>
            <person name="Holt S."/>
            <person name="Cochrane G."/>
            <person name="Meng A."/>
            <person name="Brown T."/>
            <person name="Cohen L."/>
        </authorList>
    </citation>
    <scope>NUCLEOTIDE SEQUENCE</scope>
    <source>
        <strain evidence="5">Isolate 1302-5</strain>
    </source>
</reference>
<dbReference type="SMART" id="SM00248">
    <property type="entry name" value="ANK"/>
    <property type="match status" value="4"/>
</dbReference>
<dbReference type="AlphaFoldDB" id="A0A7S4NIB5"/>
<dbReference type="PANTHER" id="PTHR24126">
    <property type="entry name" value="ANKYRIN REPEAT, PH AND SEC7 DOMAIN CONTAINING PROTEIN SECG-RELATED"/>
    <property type="match status" value="1"/>
</dbReference>
<dbReference type="Pfam" id="PF12796">
    <property type="entry name" value="Ank_2"/>
    <property type="match status" value="1"/>
</dbReference>
<proteinExistence type="predicted"/>
<dbReference type="PROSITE" id="PS50297">
    <property type="entry name" value="ANK_REP_REGION"/>
    <property type="match status" value="1"/>
</dbReference>
<dbReference type="InterPro" id="IPR036770">
    <property type="entry name" value="Ankyrin_rpt-contain_sf"/>
</dbReference>